<evidence type="ECO:0000259" key="1">
    <source>
        <dbReference type="Pfam" id="PF07638"/>
    </source>
</evidence>
<evidence type="ECO:0000313" key="3">
    <source>
        <dbReference type="Proteomes" id="UP000317429"/>
    </source>
</evidence>
<feature type="domain" description="RNA polymerase sigma-70 ECF-like HTH" evidence="1">
    <location>
        <begin position="20"/>
        <end position="194"/>
    </location>
</feature>
<dbReference type="Pfam" id="PF07638">
    <property type="entry name" value="Sigma70_ECF"/>
    <property type="match status" value="1"/>
</dbReference>
<dbReference type="OrthoDB" id="291381at2"/>
<dbReference type="InterPro" id="IPR013325">
    <property type="entry name" value="RNA_pol_sigma_r2"/>
</dbReference>
<dbReference type="Proteomes" id="UP000317429">
    <property type="component" value="Chromosome"/>
</dbReference>
<dbReference type="EMBL" id="CP036291">
    <property type="protein sequence ID" value="QDU89742.1"/>
    <property type="molecule type" value="Genomic_DNA"/>
</dbReference>
<evidence type="ECO:0000313" key="2">
    <source>
        <dbReference type="EMBL" id="QDU89742.1"/>
    </source>
</evidence>
<accession>A0A518DE83</accession>
<dbReference type="RefSeq" id="WP_145286855.1">
    <property type="nucleotide sequence ID" value="NZ_CP036291.1"/>
</dbReference>
<dbReference type="SUPFAM" id="SSF88946">
    <property type="entry name" value="Sigma2 domain of RNA polymerase sigma factors"/>
    <property type="match status" value="1"/>
</dbReference>
<gene>
    <name evidence="2" type="ORF">Pla175_31370</name>
</gene>
<dbReference type="GO" id="GO:0003700">
    <property type="term" value="F:DNA-binding transcription factor activity"/>
    <property type="evidence" value="ECO:0007669"/>
    <property type="project" value="InterPro"/>
</dbReference>
<proteinExistence type="predicted"/>
<protein>
    <submittedName>
        <fullName evidence="2">ECF sigma factor</fullName>
    </submittedName>
</protein>
<keyword evidence="3" id="KW-1185">Reference proteome</keyword>
<reference evidence="2 3" key="1">
    <citation type="submission" date="2019-02" db="EMBL/GenBank/DDBJ databases">
        <title>Deep-cultivation of Planctomycetes and their phenomic and genomic characterization uncovers novel biology.</title>
        <authorList>
            <person name="Wiegand S."/>
            <person name="Jogler M."/>
            <person name="Boedeker C."/>
            <person name="Pinto D."/>
            <person name="Vollmers J."/>
            <person name="Rivas-Marin E."/>
            <person name="Kohn T."/>
            <person name="Peeters S.H."/>
            <person name="Heuer A."/>
            <person name="Rast P."/>
            <person name="Oberbeckmann S."/>
            <person name="Bunk B."/>
            <person name="Jeske O."/>
            <person name="Meyerdierks A."/>
            <person name="Storesund J.E."/>
            <person name="Kallscheuer N."/>
            <person name="Luecker S."/>
            <person name="Lage O.M."/>
            <person name="Pohl T."/>
            <person name="Merkel B.J."/>
            <person name="Hornburger P."/>
            <person name="Mueller R.-W."/>
            <person name="Bruemmer F."/>
            <person name="Labrenz M."/>
            <person name="Spormann A.M."/>
            <person name="Op den Camp H."/>
            <person name="Overmann J."/>
            <person name="Amann R."/>
            <person name="Jetten M.S.M."/>
            <person name="Mascher T."/>
            <person name="Medema M.H."/>
            <person name="Devos D.P."/>
            <person name="Kaster A.-K."/>
            <person name="Ovreas L."/>
            <person name="Rohde M."/>
            <person name="Galperin M.Y."/>
            <person name="Jogler C."/>
        </authorList>
    </citation>
    <scope>NUCLEOTIDE SEQUENCE [LARGE SCALE GENOMIC DNA]</scope>
    <source>
        <strain evidence="2 3">Pla175</strain>
    </source>
</reference>
<dbReference type="Gene3D" id="1.10.1740.10">
    <property type="match status" value="1"/>
</dbReference>
<organism evidence="2 3">
    <name type="scientific">Pirellulimonas nuda</name>
    <dbReference type="NCBI Taxonomy" id="2528009"/>
    <lineage>
        <taxon>Bacteria</taxon>
        <taxon>Pseudomonadati</taxon>
        <taxon>Planctomycetota</taxon>
        <taxon>Planctomycetia</taxon>
        <taxon>Pirellulales</taxon>
        <taxon>Lacipirellulaceae</taxon>
        <taxon>Pirellulimonas</taxon>
    </lineage>
</organism>
<sequence>MPGASDDRPLAWLDGLPVEDRDAAPLIYDACFDRLVATARRALAATPRRDIDEEDIASSVLSSFFRGIDDGRFSGQLSRAQLWGLLLTIARRKVARLHRRRFTLRRGGGKERGECDLGPADASGTILDRLAAVERCPMTLAAVRETLRMLLDGLADPLAERVLMLRLAGETHGAIATHLGCAERTVERKMKKVQHVWLIVNRE</sequence>
<dbReference type="InterPro" id="IPR053812">
    <property type="entry name" value="HTH_Sigma70_ECF-like"/>
</dbReference>
<dbReference type="KEGG" id="pnd:Pla175_31370"/>
<name>A0A518DE83_9BACT</name>
<dbReference type="AlphaFoldDB" id="A0A518DE83"/>
<dbReference type="GO" id="GO:0006352">
    <property type="term" value="P:DNA-templated transcription initiation"/>
    <property type="evidence" value="ECO:0007669"/>
    <property type="project" value="InterPro"/>
</dbReference>